<feature type="region of interest" description="Disordered" evidence="1">
    <location>
        <begin position="133"/>
        <end position="180"/>
    </location>
</feature>
<dbReference type="GO" id="GO:0005739">
    <property type="term" value="C:mitochondrion"/>
    <property type="evidence" value="ECO:0007669"/>
    <property type="project" value="TreeGrafter"/>
</dbReference>
<accession>A0AAN7T1T5</accession>
<dbReference type="Gene3D" id="3.40.50.300">
    <property type="entry name" value="P-loop containing nucleotide triphosphate hydrolases"/>
    <property type="match status" value="1"/>
</dbReference>
<name>A0AAN7T1T5_9EURO</name>
<evidence type="ECO:0000256" key="1">
    <source>
        <dbReference type="SAM" id="MobiDB-lite"/>
    </source>
</evidence>
<dbReference type="InterPro" id="IPR050896">
    <property type="entry name" value="Mito_lipid_metab_GTPase"/>
</dbReference>
<dbReference type="Proteomes" id="UP001309876">
    <property type="component" value="Unassembled WGS sequence"/>
</dbReference>
<feature type="region of interest" description="Disordered" evidence="1">
    <location>
        <begin position="53"/>
        <end position="74"/>
    </location>
</feature>
<organism evidence="2 3">
    <name type="scientific">Lithohypha guttulata</name>
    <dbReference type="NCBI Taxonomy" id="1690604"/>
    <lineage>
        <taxon>Eukaryota</taxon>
        <taxon>Fungi</taxon>
        <taxon>Dikarya</taxon>
        <taxon>Ascomycota</taxon>
        <taxon>Pezizomycotina</taxon>
        <taxon>Eurotiomycetes</taxon>
        <taxon>Chaetothyriomycetidae</taxon>
        <taxon>Chaetothyriales</taxon>
        <taxon>Trichomeriaceae</taxon>
        <taxon>Lithohypha</taxon>
    </lineage>
</organism>
<protein>
    <submittedName>
        <fullName evidence="2">Uncharacterized protein</fullName>
    </submittedName>
</protein>
<feature type="region of interest" description="Disordered" evidence="1">
    <location>
        <begin position="666"/>
        <end position="699"/>
    </location>
</feature>
<comment type="caution">
    <text evidence="2">The sequence shown here is derived from an EMBL/GenBank/DDBJ whole genome shotgun (WGS) entry which is preliminary data.</text>
</comment>
<dbReference type="PANTHER" id="PTHR46434">
    <property type="entry name" value="GENETIC INTERACTOR OF PROHIBITINS 3, MITOCHONDRIAL"/>
    <property type="match status" value="1"/>
</dbReference>
<dbReference type="EMBL" id="JAVRRJ010000003">
    <property type="protein sequence ID" value="KAK5086619.1"/>
    <property type="molecule type" value="Genomic_DNA"/>
</dbReference>
<keyword evidence="3" id="KW-1185">Reference proteome</keyword>
<feature type="compositionally biased region" description="Basic and acidic residues" evidence="1">
    <location>
        <begin position="614"/>
        <end position="631"/>
    </location>
</feature>
<sequence>MNNIRSNRLCAAFYRTHHCPYLLQSVSVNSARRRPTVYVICNVARATRNDFSTSLRSSDTVQPEPSAPLQDVTSFWPSTAPTIVTTSRNATVPKPGLPQSCPGCGALTQKSQPDEAGYYSTSRRAIKDYLRKQKAAIRTSSDHEPEEEHEEHNEEEEEAVPEDHKGPETAQIAARSTEQTTLRVPMCDRCHDLLHNSRGRSIAHPSLDALADSIAESPFKRNHVYHVLDAADFPMSVVPDIFSKLTLARPRSQNRRSQHDFSSKPTVSFIITRSDLLGSTKEMVDSMMTYFQTVLRTALGRTGRDMRLGNVHLVSAKRGWWTKEIKEEIWKRGGGNWMLGKVNVGKSNLFEVLFPKGSGERAPVYAELRAKHEKQDSLRTERDSEEEEELDLLEENHLLPPAQPETPFPVLPLVSSLPGTTASPIRLPFGGHKGELIDLPGLARGDLEIHVKPENRTDLVMTSRQTVEQHIVKAGQSLVLGGGLIRISPQLDVNDRSMTMLAYAFVPLKTHTTSTTKAAAQQVEQRENGLKSVVAEGAGAHMASAGTLELSTDVTKYRAASLLRAGVQLSNLPFRVYATDILIEGLGWVELVCQVRRRGVSQPASEAVAPAAQKIEDAPSRDPQHSPRDDDFAPFGQRPFSANQEKTFQFPKVEVFSPNGKHIAQRPSLQAWMRWTEGRKQKDTQKTKRPRRAMKGRQA</sequence>
<gene>
    <name evidence="2" type="ORF">LTR05_003787</name>
</gene>
<evidence type="ECO:0000313" key="3">
    <source>
        <dbReference type="Proteomes" id="UP001309876"/>
    </source>
</evidence>
<feature type="compositionally biased region" description="Polar residues" evidence="1">
    <location>
        <begin position="53"/>
        <end position="63"/>
    </location>
</feature>
<feature type="compositionally biased region" description="Basic residues" evidence="1">
    <location>
        <begin position="687"/>
        <end position="699"/>
    </location>
</feature>
<feature type="compositionally biased region" description="Acidic residues" evidence="1">
    <location>
        <begin position="144"/>
        <end position="160"/>
    </location>
</feature>
<dbReference type="PANTHER" id="PTHR46434:SF1">
    <property type="entry name" value="GENETIC INTERACTOR OF PROHIBITINS 3, MITOCHONDRIAL"/>
    <property type="match status" value="1"/>
</dbReference>
<reference evidence="2 3" key="1">
    <citation type="submission" date="2023-08" db="EMBL/GenBank/DDBJ databases">
        <title>Black Yeasts Isolated from many extreme environments.</title>
        <authorList>
            <person name="Coleine C."/>
            <person name="Stajich J.E."/>
            <person name="Selbmann L."/>
        </authorList>
    </citation>
    <scope>NUCLEOTIDE SEQUENCE [LARGE SCALE GENOMIC DNA]</scope>
    <source>
        <strain evidence="2 3">CCFEE 5910</strain>
    </source>
</reference>
<feature type="compositionally biased region" description="Basic and acidic residues" evidence="1">
    <location>
        <begin position="676"/>
        <end position="686"/>
    </location>
</feature>
<dbReference type="AlphaFoldDB" id="A0AAN7T1T5"/>
<dbReference type="SUPFAM" id="SSF52540">
    <property type="entry name" value="P-loop containing nucleoside triphosphate hydrolases"/>
    <property type="match status" value="1"/>
</dbReference>
<proteinExistence type="predicted"/>
<feature type="region of interest" description="Disordered" evidence="1">
    <location>
        <begin position="602"/>
        <end position="638"/>
    </location>
</feature>
<dbReference type="InterPro" id="IPR027417">
    <property type="entry name" value="P-loop_NTPase"/>
</dbReference>
<evidence type="ECO:0000313" key="2">
    <source>
        <dbReference type="EMBL" id="KAK5086619.1"/>
    </source>
</evidence>